<evidence type="ECO:0000256" key="2">
    <source>
        <dbReference type="SAM" id="Phobius"/>
    </source>
</evidence>
<organism evidence="3 4">
    <name type="scientific">Pseudomonas protegens</name>
    <dbReference type="NCBI Taxonomy" id="380021"/>
    <lineage>
        <taxon>Bacteria</taxon>
        <taxon>Pseudomonadati</taxon>
        <taxon>Pseudomonadota</taxon>
        <taxon>Gammaproteobacteria</taxon>
        <taxon>Pseudomonadales</taxon>
        <taxon>Pseudomonadaceae</taxon>
        <taxon>Pseudomonas</taxon>
    </lineage>
</organism>
<dbReference type="EMBL" id="QJRN01000012">
    <property type="protein sequence ID" value="PYC33912.1"/>
    <property type="molecule type" value="Genomic_DNA"/>
</dbReference>
<dbReference type="Proteomes" id="UP000248188">
    <property type="component" value="Unassembled WGS sequence"/>
</dbReference>
<feature type="transmembrane region" description="Helical" evidence="2">
    <location>
        <begin position="118"/>
        <end position="134"/>
    </location>
</feature>
<accession>A0A9Q6ID73</accession>
<keyword evidence="2" id="KW-1133">Transmembrane helix</keyword>
<feature type="region of interest" description="Disordered" evidence="1">
    <location>
        <begin position="87"/>
        <end position="111"/>
    </location>
</feature>
<evidence type="ECO:0000256" key="1">
    <source>
        <dbReference type="SAM" id="MobiDB-lite"/>
    </source>
</evidence>
<dbReference type="AlphaFoldDB" id="A0A9Q6ID73"/>
<evidence type="ECO:0000313" key="3">
    <source>
        <dbReference type="EMBL" id="PYC33912.1"/>
    </source>
</evidence>
<keyword evidence="2" id="KW-0472">Membrane</keyword>
<name>A0A9Q6ID73_9PSED</name>
<gene>
    <name evidence="3" type="ORF">DMX08_19655</name>
</gene>
<evidence type="ECO:0008006" key="5">
    <source>
        <dbReference type="Google" id="ProtNLM"/>
    </source>
</evidence>
<sequence>MRGQILDISTEVESLLLQLGASGRGLHEKLSSIEGMISPPMAKKIRWIASVRNKAVHERVVEVDLEDFSKGGVQVVAYLKQLVASITPKQTQHKEPQGSPEPGKSWAEKDGWEKTKTVGTYMAAGAAVVAWLFMSSK</sequence>
<reference evidence="3 4" key="1">
    <citation type="submission" date="2018-06" db="EMBL/GenBank/DDBJ databases">
        <title>Pseudomonas diversity within urban Lake Michigan freshwaters.</title>
        <authorList>
            <person name="Batrich M."/>
            <person name="Hatzopoulos T."/>
            <person name="Putonti C."/>
        </authorList>
    </citation>
    <scope>NUCLEOTIDE SEQUENCE [LARGE SCALE GENOMIC DNA]</scope>
    <source>
        <strain evidence="3 4">MB-090624</strain>
    </source>
</reference>
<evidence type="ECO:0000313" key="4">
    <source>
        <dbReference type="Proteomes" id="UP000248188"/>
    </source>
</evidence>
<protein>
    <recommendedName>
        <fullName evidence="5">DUF4145 domain-containing protein</fullName>
    </recommendedName>
</protein>
<keyword evidence="2" id="KW-0812">Transmembrane</keyword>
<proteinExistence type="predicted"/>
<comment type="caution">
    <text evidence="3">The sequence shown here is derived from an EMBL/GenBank/DDBJ whole genome shotgun (WGS) entry which is preliminary data.</text>
</comment>